<protein>
    <recommendedName>
        <fullName evidence="3">Nucleotidyltransferase</fullName>
    </recommendedName>
</protein>
<gene>
    <name evidence="1" type="ORF">KDA_06160</name>
</gene>
<evidence type="ECO:0000313" key="1">
    <source>
        <dbReference type="EMBL" id="GCE25132.1"/>
    </source>
</evidence>
<evidence type="ECO:0000313" key="2">
    <source>
        <dbReference type="Proteomes" id="UP000287171"/>
    </source>
</evidence>
<name>A0A402B1A8_9CHLR</name>
<dbReference type="OrthoDB" id="146765at2"/>
<reference evidence="2" key="1">
    <citation type="submission" date="2018-12" db="EMBL/GenBank/DDBJ databases">
        <title>Tengunoibacter tsumagoiensis gen. nov., sp. nov., Dictyobacter kobayashii sp. nov., D. alpinus sp. nov., and D. joshuensis sp. nov. and description of Dictyobacteraceae fam. nov. within the order Ktedonobacterales isolated from Tengu-no-mugimeshi.</title>
        <authorList>
            <person name="Wang C.M."/>
            <person name="Zheng Y."/>
            <person name="Sakai Y."/>
            <person name="Toyoda A."/>
            <person name="Minakuchi Y."/>
            <person name="Abe K."/>
            <person name="Yokota A."/>
            <person name="Yabe S."/>
        </authorList>
    </citation>
    <scope>NUCLEOTIDE SEQUENCE [LARGE SCALE GENOMIC DNA]</scope>
    <source>
        <strain evidence="2">Uno16</strain>
    </source>
</reference>
<organism evidence="1 2">
    <name type="scientific">Dictyobacter alpinus</name>
    <dbReference type="NCBI Taxonomy" id="2014873"/>
    <lineage>
        <taxon>Bacteria</taxon>
        <taxon>Bacillati</taxon>
        <taxon>Chloroflexota</taxon>
        <taxon>Ktedonobacteria</taxon>
        <taxon>Ktedonobacterales</taxon>
        <taxon>Dictyobacteraceae</taxon>
        <taxon>Dictyobacter</taxon>
    </lineage>
</organism>
<dbReference type="RefSeq" id="WP_126625750.1">
    <property type="nucleotide sequence ID" value="NZ_BIFT01000001.1"/>
</dbReference>
<sequence length="281" mass="31228">MRTQSVDTSPEFERIQIARIRAFSAAKKFRSVCSWTQSMTYANLETTHGSSLQDRMVAFVAREYGNHLAHIFANAIETQQTWNLQAPDIQEAVRPLIEIAEQLEVPTLMMGSVANSIYGLPRSVQDVDLLADFNGDHLAFLFEHLTHDYIFDPDTITLALLQHTSFSMLHLSRLIKIDVFLTSTALDKAVLAHRQPHVLIEGRAPFFIASPEDMTLLNLLNYQKQGNTADDQWNDILGLLKVQAPTIDVTYLSQQAAILGIATPLSQALLDAGIHGNTSAG</sequence>
<dbReference type="SUPFAM" id="SSF81301">
    <property type="entry name" value="Nucleotidyltransferase"/>
    <property type="match status" value="1"/>
</dbReference>
<proteinExistence type="predicted"/>
<accession>A0A402B1A8</accession>
<dbReference type="InterPro" id="IPR043519">
    <property type="entry name" value="NT_sf"/>
</dbReference>
<evidence type="ECO:0008006" key="3">
    <source>
        <dbReference type="Google" id="ProtNLM"/>
    </source>
</evidence>
<keyword evidence="2" id="KW-1185">Reference proteome</keyword>
<dbReference type="EMBL" id="BIFT01000001">
    <property type="protein sequence ID" value="GCE25132.1"/>
    <property type="molecule type" value="Genomic_DNA"/>
</dbReference>
<comment type="caution">
    <text evidence="1">The sequence shown here is derived from an EMBL/GenBank/DDBJ whole genome shotgun (WGS) entry which is preliminary data.</text>
</comment>
<dbReference type="Proteomes" id="UP000287171">
    <property type="component" value="Unassembled WGS sequence"/>
</dbReference>
<dbReference type="AlphaFoldDB" id="A0A402B1A8"/>